<dbReference type="InterPro" id="IPR011256">
    <property type="entry name" value="Reg_factor_effector_dom_sf"/>
</dbReference>
<feature type="domain" description="Integron-associated effector binding protein" evidence="1">
    <location>
        <begin position="4"/>
        <end position="171"/>
    </location>
</feature>
<dbReference type="EMBL" id="VSSQ01059628">
    <property type="protein sequence ID" value="MPN13158.1"/>
    <property type="molecule type" value="Genomic_DNA"/>
</dbReference>
<evidence type="ECO:0000259" key="1">
    <source>
        <dbReference type="Pfam" id="PF14526"/>
    </source>
</evidence>
<dbReference type="Gene3D" id="3.20.80.10">
    <property type="entry name" value="Regulatory factor, effector binding domain"/>
    <property type="match status" value="1"/>
</dbReference>
<name>A0A645FFI5_9ZZZZ</name>
<protein>
    <recommendedName>
        <fullName evidence="1">Integron-associated effector binding protein domain-containing protein</fullName>
    </recommendedName>
</protein>
<dbReference type="Pfam" id="PF14526">
    <property type="entry name" value="Cass2"/>
    <property type="match status" value="1"/>
</dbReference>
<dbReference type="SUPFAM" id="SSF55136">
    <property type="entry name" value="Probable bacterial effector-binding domain"/>
    <property type="match status" value="1"/>
</dbReference>
<accession>A0A645FFI5</accession>
<dbReference type="AlphaFoldDB" id="A0A645FFI5"/>
<evidence type="ECO:0000313" key="2">
    <source>
        <dbReference type="EMBL" id="MPN13158.1"/>
    </source>
</evidence>
<dbReference type="InterPro" id="IPR029441">
    <property type="entry name" value="Cass2"/>
</dbReference>
<comment type="caution">
    <text evidence="2">The sequence shown here is derived from an EMBL/GenBank/DDBJ whole genome shotgun (WGS) entry which is preliminary data.</text>
</comment>
<reference evidence="2" key="1">
    <citation type="submission" date="2019-08" db="EMBL/GenBank/DDBJ databases">
        <authorList>
            <person name="Kucharzyk K."/>
            <person name="Murdoch R.W."/>
            <person name="Higgins S."/>
            <person name="Loffler F."/>
        </authorList>
    </citation>
    <scope>NUCLEOTIDE SEQUENCE</scope>
</reference>
<sequence length="174" mass="20657">MNYRIEEKDEIVLTGYKRHFTGTPAERFKQESDFYVSTRANQYILKGLAHDCDTQYSIMTNYSDDGYDFYIASKLDEWSSNNLDKELGADEAKRFETIMIPRQLYLICETERAKYPTMLFEDVRRKAVTEWLPSSDYQLANAPEVSITHWFFKRGNNDVNNSRYIELWIPIEKK</sequence>
<proteinExistence type="predicted"/>
<gene>
    <name evidence="2" type="ORF">SDC9_160478</name>
</gene>
<organism evidence="2">
    <name type="scientific">bioreactor metagenome</name>
    <dbReference type="NCBI Taxonomy" id="1076179"/>
    <lineage>
        <taxon>unclassified sequences</taxon>
        <taxon>metagenomes</taxon>
        <taxon>ecological metagenomes</taxon>
    </lineage>
</organism>